<dbReference type="Pfam" id="PF01024">
    <property type="entry name" value="Colicin"/>
    <property type="match status" value="1"/>
</dbReference>
<dbReference type="SUPFAM" id="SSF56837">
    <property type="entry name" value="Colicin"/>
    <property type="match status" value="1"/>
</dbReference>
<proteinExistence type="inferred from homology"/>
<dbReference type="PRINTS" id="PR00280">
    <property type="entry name" value="CHANLCOLICIN"/>
</dbReference>
<keyword evidence="10 12" id="KW-0472">Membrane</keyword>
<feature type="domain" description="Channel forming colicins" evidence="13">
    <location>
        <begin position="209"/>
        <end position="387"/>
    </location>
</feature>
<evidence type="ECO:0000313" key="14">
    <source>
        <dbReference type="EMBL" id="MFG6203403.1"/>
    </source>
</evidence>
<evidence type="ECO:0000256" key="8">
    <source>
        <dbReference type="ARBA" id="ARBA00023022"/>
    </source>
</evidence>
<protein>
    <submittedName>
        <fullName evidence="14">Colicin-like pore-forming protein</fullName>
    </submittedName>
</protein>
<comment type="similarity">
    <text evidence="4">Belongs to the channel forming colicin family.</text>
</comment>
<keyword evidence="9" id="KW-0078">Bacteriocin</keyword>
<accession>A0ABW7D6C8</accession>
<dbReference type="EMBL" id="JBIEIL010000002">
    <property type="protein sequence ID" value="MFG6203403.1"/>
    <property type="molecule type" value="Genomic_DNA"/>
</dbReference>
<keyword evidence="8" id="KW-0044">Antibiotic</keyword>
<keyword evidence="11" id="KW-0175">Coiled coil</keyword>
<dbReference type="RefSeq" id="WP_394503226.1">
    <property type="nucleotide sequence ID" value="NZ_JBIEIL010000002.1"/>
</dbReference>
<evidence type="ECO:0000256" key="2">
    <source>
        <dbReference type="ARBA" id="ARBA00003197"/>
    </source>
</evidence>
<evidence type="ECO:0000256" key="9">
    <source>
        <dbReference type="ARBA" id="ARBA00023048"/>
    </source>
</evidence>
<evidence type="ECO:0000256" key="6">
    <source>
        <dbReference type="ARBA" id="ARBA00022692"/>
    </source>
</evidence>
<name>A0ABW7D6C8_9PSED</name>
<comment type="caution">
    <text evidence="14">The sequence shown here is derived from an EMBL/GenBank/DDBJ whole genome shotgun (WGS) entry which is preliminary data.</text>
</comment>
<comment type="subcellular location">
    <subcellularLocation>
        <location evidence="3">Membrane</location>
    </subcellularLocation>
</comment>
<keyword evidence="5" id="KW-0929">Antimicrobial</keyword>
<organism evidence="14 15">
    <name type="scientific">Pseudomonas retamae</name>
    <dbReference type="NCBI Taxonomy" id="702110"/>
    <lineage>
        <taxon>Bacteria</taxon>
        <taxon>Pseudomonadati</taxon>
        <taxon>Pseudomonadota</taxon>
        <taxon>Gammaproteobacteria</taxon>
        <taxon>Pseudomonadales</taxon>
        <taxon>Pseudomonadaceae</taxon>
        <taxon>Pseudomonas</taxon>
    </lineage>
</organism>
<evidence type="ECO:0000256" key="10">
    <source>
        <dbReference type="ARBA" id="ARBA00023136"/>
    </source>
</evidence>
<comment type="function">
    <text evidence="1">This colicin is a channel-forming colicin. This class of transmembrane toxins depolarize the cytoplasmic membrane, leading to dissipation of cellular energy.</text>
</comment>
<evidence type="ECO:0000256" key="1">
    <source>
        <dbReference type="ARBA" id="ARBA00002178"/>
    </source>
</evidence>
<gene>
    <name evidence="14" type="ORF">ACGSLL_03470</name>
</gene>
<evidence type="ECO:0000256" key="3">
    <source>
        <dbReference type="ARBA" id="ARBA00004370"/>
    </source>
</evidence>
<reference evidence="14 15" key="1">
    <citation type="submission" date="2024-10" db="EMBL/GenBank/DDBJ databases">
        <title>Whole genome of Pseudomonas sp Strain RB5.</title>
        <authorList>
            <person name="Selami N."/>
        </authorList>
    </citation>
    <scope>NUCLEOTIDE SEQUENCE [LARGE SCALE GENOMIC DNA]</scope>
    <source>
        <strain evidence="14 15">RB5</strain>
    </source>
</reference>
<evidence type="ECO:0000256" key="4">
    <source>
        <dbReference type="ARBA" id="ARBA00007595"/>
    </source>
</evidence>
<keyword evidence="6 12" id="KW-0812">Transmembrane</keyword>
<sequence length="399" mass="44496">MSQLELPGIITYRDGSWEIINLNPKKIRGDISKNYPLGNPMHGFTLAIQNDFHARKQNLETNLQSELNQIDNTHPPLANVTPDAWLSRTLNIVNELLFKKNKELQQQLKIIKTAKLYAKLEATYNAMILNDQIASLQNRQTKLYAEVDRRQAEAIAVQQAAEAARRIEEARQQAQERARLAAIAEAKRIAEEKDRIAKEQEEARQIDEHKRAVAFVADANKYIFEKYGANLHQVVMDLQKDIAGKKIRNYNEAMETFEKVRSNPHANLGPRDTRAIVEALNALDKATYMDNVNRLAKGFGVAGKMVQAHSVVDKTITGFKDGNWKPLMLELESIGVGMGAVAALAALVSMLNPGFAASAMGIIAVGLIIALIAALLDAKNVEKINNLILDQFAKWTDPQ</sequence>
<dbReference type="InterPro" id="IPR000293">
    <property type="entry name" value="Channel_colicin_C"/>
</dbReference>
<feature type="transmembrane region" description="Helical" evidence="12">
    <location>
        <begin position="354"/>
        <end position="376"/>
    </location>
</feature>
<keyword evidence="15" id="KW-1185">Reference proteome</keyword>
<keyword evidence="7 12" id="KW-1133">Transmembrane helix</keyword>
<comment type="function">
    <text evidence="2">Colicins are polypeptide toxins produced by and active against E.coli and closely related bacteria.</text>
</comment>
<dbReference type="InterPro" id="IPR038283">
    <property type="entry name" value="Channel_colicin_C_sf"/>
</dbReference>
<feature type="coiled-coil region" evidence="11">
    <location>
        <begin position="153"/>
        <end position="209"/>
    </location>
</feature>
<dbReference type="Gene3D" id="1.10.490.30">
    <property type="entry name" value="Colicin"/>
    <property type="match status" value="1"/>
</dbReference>
<evidence type="ECO:0000259" key="13">
    <source>
        <dbReference type="Pfam" id="PF01024"/>
    </source>
</evidence>
<evidence type="ECO:0000256" key="7">
    <source>
        <dbReference type="ARBA" id="ARBA00022989"/>
    </source>
</evidence>
<dbReference type="Proteomes" id="UP001605918">
    <property type="component" value="Unassembled WGS sequence"/>
</dbReference>
<evidence type="ECO:0000256" key="12">
    <source>
        <dbReference type="SAM" id="Phobius"/>
    </source>
</evidence>
<evidence type="ECO:0000313" key="15">
    <source>
        <dbReference type="Proteomes" id="UP001605918"/>
    </source>
</evidence>
<evidence type="ECO:0000256" key="11">
    <source>
        <dbReference type="SAM" id="Coils"/>
    </source>
</evidence>
<evidence type="ECO:0000256" key="5">
    <source>
        <dbReference type="ARBA" id="ARBA00022529"/>
    </source>
</evidence>